<proteinExistence type="predicted"/>
<feature type="region of interest" description="Disordered" evidence="1">
    <location>
        <begin position="66"/>
        <end position="102"/>
    </location>
</feature>
<evidence type="ECO:0000256" key="1">
    <source>
        <dbReference type="SAM" id="MobiDB-lite"/>
    </source>
</evidence>
<evidence type="ECO:0000313" key="2">
    <source>
        <dbReference type="EMBL" id="VEL40811.1"/>
    </source>
</evidence>
<dbReference type="AlphaFoldDB" id="A0A3S5AMR5"/>
<keyword evidence="3" id="KW-1185">Reference proteome</keyword>
<evidence type="ECO:0000313" key="3">
    <source>
        <dbReference type="Proteomes" id="UP000784294"/>
    </source>
</evidence>
<protein>
    <submittedName>
        <fullName evidence="2">Uncharacterized protein</fullName>
    </submittedName>
</protein>
<name>A0A3S5AMR5_9PLAT</name>
<dbReference type="EMBL" id="CAAALY010266556">
    <property type="protein sequence ID" value="VEL40811.1"/>
    <property type="molecule type" value="Genomic_DNA"/>
</dbReference>
<dbReference type="Proteomes" id="UP000784294">
    <property type="component" value="Unassembled WGS sequence"/>
</dbReference>
<reference evidence="2" key="1">
    <citation type="submission" date="2018-11" db="EMBL/GenBank/DDBJ databases">
        <authorList>
            <consortium name="Pathogen Informatics"/>
        </authorList>
    </citation>
    <scope>NUCLEOTIDE SEQUENCE</scope>
</reference>
<comment type="caution">
    <text evidence="2">The sequence shown here is derived from an EMBL/GenBank/DDBJ whole genome shotgun (WGS) entry which is preliminary data.</text>
</comment>
<accession>A0A3S5AMR5</accession>
<gene>
    <name evidence="2" type="ORF">PXEA_LOCUS34251</name>
</gene>
<sequence>MKQAELVPLATAANAPAATAVTSADCSCAEIPDGPVWQGLVEIAVTPVAHAVASAIESTAALTLAPPGDAVPEVGGKATNPDWQQDAEDEGTRLEDPTAGDEIDATTVAGEEMEETKAVGETPGSSFARQSCIRLESPVGDAEAKRHILSRKEDCFVT</sequence>
<organism evidence="2 3">
    <name type="scientific">Protopolystoma xenopodis</name>
    <dbReference type="NCBI Taxonomy" id="117903"/>
    <lineage>
        <taxon>Eukaryota</taxon>
        <taxon>Metazoa</taxon>
        <taxon>Spiralia</taxon>
        <taxon>Lophotrochozoa</taxon>
        <taxon>Platyhelminthes</taxon>
        <taxon>Monogenea</taxon>
        <taxon>Polyopisthocotylea</taxon>
        <taxon>Polystomatidea</taxon>
        <taxon>Polystomatidae</taxon>
        <taxon>Protopolystoma</taxon>
    </lineage>
</organism>